<dbReference type="EMBL" id="KQ460234">
    <property type="protein sequence ID" value="KPJ16410.1"/>
    <property type="molecule type" value="Genomic_DNA"/>
</dbReference>
<accession>A0A0N1IH96</accession>
<evidence type="ECO:0000313" key="3">
    <source>
        <dbReference type="EMBL" id="KPJ16410.1"/>
    </source>
</evidence>
<dbReference type="Proteomes" id="UP000053240">
    <property type="component" value="Unassembled WGS sequence"/>
</dbReference>
<feature type="compositionally biased region" description="Low complexity" evidence="1">
    <location>
        <begin position="102"/>
        <end position="114"/>
    </location>
</feature>
<proteinExistence type="predicted"/>
<keyword evidence="4" id="KW-1185">Reference proteome</keyword>
<evidence type="ECO:0000256" key="2">
    <source>
        <dbReference type="SAM" id="Phobius"/>
    </source>
</evidence>
<evidence type="ECO:0000313" key="4">
    <source>
        <dbReference type="Proteomes" id="UP000053240"/>
    </source>
</evidence>
<gene>
    <name evidence="3" type="ORF">RR48_01344</name>
</gene>
<feature type="transmembrane region" description="Helical" evidence="2">
    <location>
        <begin position="164"/>
        <end position="187"/>
    </location>
</feature>
<organism evidence="3 4">
    <name type="scientific">Papilio machaon</name>
    <name type="common">Old World swallowtail butterfly</name>
    <dbReference type="NCBI Taxonomy" id="76193"/>
    <lineage>
        <taxon>Eukaryota</taxon>
        <taxon>Metazoa</taxon>
        <taxon>Ecdysozoa</taxon>
        <taxon>Arthropoda</taxon>
        <taxon>Hexapoda</taxon>
        <taxon>Insecta</taxon>
        <taxon>Pterygota</taxon>
        <taxon>Neoptera</taxon>
        <taxon>Endopterygota</taxon>
        <taxon>Lepidoptera</taxon>
        <taxon>Glossata</taxon>
        <taxon>Ditrysia</taxon>
        <taxon>Papilionoidea</taxon>
        <taxon>Papilionidae</taxon>
        <taxon>Papilioninae</taxon>
        <taxon>Papilio</taxon>
    </lineage>
</organism>
<name>A0A0N1IH96_PAPMA</name>
<reference evidence="3 4" key="1">
    <citation type="journal article" date="2015" name="Nat. Commun.">
        <title>Outbred genome sequencing and CRISPR/Cas9 gene editing in butterflies.</title>
        <authorList>
            <person name="Li X."/>
            <person name="Fan D."/>
            <person name="Zhang W."/>
            <person name="Liu G."/>
            <person name="Zhang L."/>
            <person name="Zhao L."/>
            <person name="Fang X."/>
            <person name="Chen L."/>
            <person name="Dong Y."/>
            <person name="Chen Y."/>
            <person name="Ding Y."/>
            <person name="Zhao R."/>
            <person name="Feng M."/>
            <person name="Zhu Y."/>
            <person name="Feng Y."/>
            <person name="Jiang X."/>
            <person name="Zhu D."/>
            <person name="Xiang H."/>
            <person name="Feng X."/>
            <person name="Li S."/>
            <person name="Wang J."/>
            <person name="Zhang G."/>
            <person name="Kronforst M.R."/>
            <person name="Wang W."/>
        </authorList>
    </citation>
    <scope>NUCLEOTIDE SEQUENCE [LARGE SCALE GENOMIC DNA]</scope>
    <source>
        <strain evidence="3">Ya'a_city_454_Pm</strain>
        <tissue evidence="3">Whole body</tissue>
    </source>
</reference>
<dbReference type="InParanoid" id="A0A0N1IH96"/>
<keyword evidence="2" id="KW-0812">Transmembrane</keyword>
<evidence type="ECO:0000256" key="1">
    <source>
        <dbReference type="SAM" id="MobiDB-lite"/>
    </source>
</evidence>
<dbReference type="AlphaFoldDB" id="A0A0N1IH96"/>
<sequence length="379" mass="41709">MGRERELKLDHRKHEYYLKEDKQSVIPFSRKFKKLLLKLNLQGRIAGNEIVIVDSFNYIVKTKHHDEVLWNSSTIDKSESLILENLQLPSDIIDDWKKDGSSDNVDNENGSGDNDGSGDKNDNENGSGDNYGSGDNIDDDINSTTPSDITGIPDRPAFQFWNNWTITLVAVGSFILVSVMIIIAYYIGKRRGQDDNDVAIESLEPQRTLRIPLLQEATMKCRKHANPHTSESIRVLLPYIGYSCHISDHTSDPFYQSAGSSKICEPLCCQYVTQLVEQFYGHTDLLTLVNNHILLLPCLLAVSITGSTNDYSSQGRSGGGYGLLRPYPSYSGGYNGGYNGYSGGYGGYGSGYGGYNPGYGGSGIGYPGQGYPGNYPGKS</sequence>
<feature type="region of interest" description="Disordered" evidence="1">
    <location>
        <begin position="97"/>
        <end position="148"/>
    </location>
</feature>
<feature type="compositionally biased region" description="Low complexity" evidence="1">
    <location>
        <begin position="124"/>
        <end position="135"/>
    </location>
</feature>
<protein>
    <submittedName>
        <fullName evidence="3">Uncharacterized protein</fullName>
    </submittedName>
</protein>
<keyword evidence="2" id="KW-1133">Transmembrane helix</keyword>
<keyword evidence="2" id="KW-0472">Membrane</keyword>